<dbReference type="EMBL" id="BK014939">
    <property type="protein sequence ID" value="DAD83659.1"/>
    <property type="molecule type" value="Genomic_DNA"/>
</dbReference>
<sequence length="140" mass="15123">MTTRVSPSMDLSCSASAARFSALWRTSKGSFTTSPKGRGTATVLFLLETSIPARSYLSLLKRICNGLKPSLPIADSICLVTRTHSSTCTNRTLRIGGWLTDLSTGAKPLEEQVRPLPSYSNRLGNETPRLVAAATLPRQI</sequence>
<organism evidence="1">
    <name type="scientific">Siphoviridae sp. ct89Z21</name>
    <dbReference type="NCBI Taxonomy" id="2826168"/>
    <lineage>
        <taxon>Viruses</taxon>
        <taxon>Duplodnaviria</taxon>
        <taxon>Heunggongvirae</taxon>
        <taxon>Uroviricota</taxon>
        <taxon>Caudoviricetes</taxon>
    </lineage>
</organism>
<proteinExistence type="predicted"/>
<reference evidence="1" key="1">
    <citation type="journal article" date="2021" name="Proc. Natl. Acad. Sci. U.S.A.">
        <title>A Catalog of Tens of Thousands of Viruses from Human Metagenomes Reveals Hidden Associations with Chronic Diseases.</title>
        <authorList>
            <person name="Tisza M.J."/>
            <person name="Buck C.B."/>
        </authorList>
    </citation>
    <scope>NUCLEOTIDE SEQUENCE</scope>
    <source>
        <strain evidence="1">Ct89Z21</strain>
    </source>
</reference>
<name>A0A8S5MP04_9CAUD</name>
<protein>
    <submittedName>
        <fullName evidence="1">Uncharacterized protein</fullName>
    </submittedName>
</protein>
<evidence type="ECO:0000313" key="1">
    <source>
        <dbReference type="EMBL" id="DAD83659.1"/>
    </source>
</evidence>
<accession>A0A8S5MP04</accession>